<sequence length="474" mass="52129">MTAAAAEARLPLRLKLYHGLGSIAYGVKDNGFSTFLLLFYNQVLGMDAKLVSLALMLALVLDAFVDPVIGYLSDQTHTRWGRRLPWLYLAPIPLAFAWFALWTPDADAAPGFWHLVIVAMIVRSLVSCCEVPSVALLPELTRDYDERTTLMRYRFLFGWAGGLLMLFLAYDVFLAKSLLQVEGYYQYGLFGGLLMAATVLVSAAGQHRWAARWPERKPSALRIGTAFREIREALSHPAFLVLLAAGAIAYTSQGVTFSISNYLYIFIWRFSPGAFMLYPWVLFASVVGTFLLVGPAHRRFGKRATAIAGGLIGMAFWVTPFLLRHFGAWPVEGSTASTAGLFVFFFLANLFSVAVMISGGSMIADIVEASEVETGRRSEGTFFAGNFFMQKCATGLGIFVTGLLVDIAGIPEKADPAKVPEAVIDDFSLYYCVLVILFAVVSSLIFRYYPIDRADHEARVAALASAQAAAEEQR</sequence>
<reference evidence="3 4" key="1">
    <citation type="journal article" date="2016" name="BMC Genomics">
        <title>Genomic analysis of the nitrate-respiring Sphingopyxis granuli (formerly Sphingomonas macrogoltabida) strain TFA.</title>
        <authorList>
            <person name="Garcia-Romero I."/>
            <person name="Perez-Pulido A.J."/>
            <person name="Gonzalez-Flores Y.E."/>
            <person name="Reyes-Ramirez F."/>
            <person name="Santero E."/>
            <person name="Floriano B."/>
        </authorList>
    </citation>
    <scope>NUCLEOTIDE SEQUENCE [LARGE SCALE GENOMIC DNA]</scope>
    <source>
        <strain evidence="3 4">TFA</strain>
    </source>
</reference>
<feature type="transmembrane region" description="Helical" evidence="2">
    <location>
        <begin position="184"/>
        <end position="204"/>
    </location>
</feature>
<feature type="transmembrane region" description="Helical" evidence="2">
    <location>
        <begin position="305"/>
        <end position="323"/>
    </location>
</feature>
<dbReference type="InterPro" id="IPR039672">
    <property type="entry name" value="MFS_2"/>
</dbReference>
<feature type="transmembrane region" description="Helical" evidence="2">
    <location>
        <begin position="343"/>
        <end position="367"/>
    </location>
</feature>
<dbReference type="GO" id="GO:0015293">
    <property type="term" value="F:symporter activity"/>
    <property type="evidence" value="ECO:0007669"/>
    <property type="project" value="InterPro"/>
</dbReference>
<evidence type="ECO:0000256" key="1">
    <source>
        <dbReference type="ARBA" id="ARBA00009617"/>
    </source>
</evidence>
<gene>
    <name evidence="3" type="ORF">SGRAN_4063</name>
</gene>
<protein>
    <submittedName>
        <fullName evidence="3">Na+/melibiose symporter-like protein</fullName>
    </submittedName>
</protein>
<feature type="transmembrane region" description="Helical" evidence="2">
    <location>
        <begin position="238"/>
        <end position="267"/>
    </location>
</feature>
<dbReference type="GO" id="GO:0008643">
    <property type="term" value="P:carbohydrate transport"/>
    <property type="evidence" value="ECO:0007669"/>
    <property type="project" value="InterPro"/>
</dbReference>
<evidence type="ECO:0000313" key="4">
    <source>
        <dbReference type="Proteomes" id="UP000058599"/>
    </source>
</evidence>
<accession>A0AA86L6C6</accession>
<feature type="transmembrane region" description="Helical" evidence="2">
    <location>
        <begin position="50"/>
        <end position="72"/>
    </location>
</feature>
<dbReference type="InterPro" id="IPR036259">
    <property type="entry name" value="MFS_trans_sf"/>
</dbReference>
<dbReference type="PANTHER" id="PTHR11328">
    <property type="entry name" value="MAJOR FACILITATOR SUPERFAMILY DOMAIN-CONTAINING PROTEIN"/>
    <property type="match status" value="1"/>
</dbReference>
<dbReference type="GO" id="GO:0005886">
    <property type="term" value="C:plasma membrane"/>
    <property type="evidence" value="ECO:0007669"/>
    <property type="project" value="TreeGrafter"/>
</dbReference>
<evidence type="ECO:0000313" key="3">
    <source>
        <dbReference type="EMBL" id="AMG76390.1"/>
    </source>
</evidence>
<comment type="similarity">
    <text evidence="1">Belongs to the sodium:galactoside symporter (TC 2.A.2) family.</text>
</comment>
<feature type="transmembrane region" description="Helical" evidence="2">
    <location>
        <begin position="273"/>
        <end position="293"/>
    </location>
</feature>
<dbReference type="RefSeq" id="WP_234002519.1">
    <property type="nucleotide sequence ID" value="NZ_CP012199.1"/>
</dbReference>
<dbReference type="EMBL" id="CP012199">
    <property type="protein sequence ID" value="AMG76390.1"/>
    <property type="molecule type" value="Genomic_DNA"/>
</dbReference>
<dbReference type="AlphaFoldDB" id="A0AA86L6C6"/>
<dbReference type="Proteomes" id="UP000058599">
    <property type="component" value="Chromosome"/>
</dbReference>
<feature type="transmembrane region" description="Helical" evidence="2">
    <location>
        <begin position="113"/>
        <end position="136"/>
    </location>
</feature>
<dbReference type="Gene3D" id="1.20.1250.20">
    <property type="entry name" value="MFS general substrate transporter like domains"/>
    <property type="match status" value="1"/>
</dbReference>
<evidence type="ECO:0000256" key="2">
    <source>
        <dbReference type="SAM" id="Phobius"/>
    </source>
</evidence>
<feature type="transmembrane region" description="Helical" evidence="2">
    <location>
        <begin position="428"/>
        <end position="449"/>
    </location>
</feature>
<feature type="transmembrane region" description="Helical" evidence="2">
    <location>
        <begin position="388"/>
        <end position="408"/>
    </location>
</feature>
<dbReference type="SUPFAM" id="SSF103473">
    <property type="entry name" value="MFS general substrate transporter"/>
    <property type="match status" value="1"/>
</dbReference>
<proteinExistence type="inferred from homology"/>
<keyword evidence="2" id="KW-1133">Transmembrane helix</keyword>
<organism evidence="3 4">
    <name type="scientific">Sphingopyxis granuli</name>
    <dbReference type="NCBI Taxonomy" id="267128"/>
    <lineage>
        <taxon>Bacteria</taxon>
        <taxon>Pseudomonadati</taxon>
        <taxon>Pseudomonadota</taxon>
        <taxon>Alphaproteobacteria</taxon>
        <taxon>Sphingomonadales</taxon>
        <taxon>Sphingomonadaceae</taxon>
        <taxon>Sphingopyxis</taxon>
    </lineage>
</organism>
<dbReference type="Pfam" id="PF13347">
    <property type="entry name" value="MFS_2"/>
    <property type="match status" value="1"/>
</dbReference>
<feature type="transmembrane region" description="Helical" evidence="2">
    <location>
        <begin position="84"/>
        <end position="101"/>
    </location>
</feature>
<dbReference type="KEGG" id="sgi:SGRAN_4063"/>
<name>A0AA86L6C6_9SPHN</name>
<dbReference type="PANTHER" id="PTHR11328:SF24">
    <property type="entry name" value="MAJOR FACILITATOR SUPERFAMILY (MFS) PROFILE DOMAIN-CONTAINING PROTEIN"/>
    <property type="match status" value="1"/>
</dbReference>
<keyword evidence="2" id="KW-0472">Membrane</keyword>
<keyword evidence="4" id="KW-1185">Reference proteome</keyword>
<feature type="transmembrane region" description="Helical" evidence="2">
    <location>
        <begin position="156"/>
        <end position="178"/>
    </location>
</feature>
<keyword evidence="2" id="KW-0812">Transmembrane</keyword>